<dbReference type="VEuPathDB" id="AmoebaDB:NAEGRDRAFT_65739"/>
<evidence type="ECO:0000313" key="3">
    <source>
        <dbReference type="Proteomes" id="UP000006671"/>
    </source>
</evidence>
<dbReference type="EMBL" id="GG738859">
    <property type="protein sequence ID" value="EFC46367.1"/>
    <property type="molecule type" value="Genomic_DNA"/>
</dbReference>
<dbReference type="InParanoid" id="D2VA50"/>
<dbReference type="AlphaFoldDB" id="D2VA50"/>
<organism evidence="3">
    <name type="scientific">Naegleria gruberi</name>
    <name type="common">Amoeba</name>
    <dbReference type="NCBI Taxonomy" id="5762"/>
    <lineage>
        <taxon>Eukaryota</taxon>
        <taxon>Discoba</taxon>
        <taxon>Heterolobosea</taxon>
        <taxon>Tetramitia</taxon>
        <taxon>Eutetramitia</taxon>
        <taxon>Vahlkampfiidae</taxon>
        <taxon>Naegleria</taxon>
    </lineage>
</organism>
<name>D2VA50_NAEGR</name>
<feature type="region of interest" description="Disordered" evidence="1">
    <location>
        <begin position="1"/>
        <end position="33"/>
    </location>
</feature>
<dbReference type="RefSeq" id="XP_002679111.1">
    <property type="nucleotide sequence ID" value="XM_002679065.1"/>
</dbReference>
<evidence type="ECO:0000256" key="1">
    <source>
        <dbReference type="SAM" id="MobiDB-lite"/>
    </source>
</evidence>
<gene>
    <name evidence="2" type="ORF">NAEGRDRAFT_65739</name>
</gene>
<feature type="compositionally biased region" description="Polar residues" evidence="1">
    <location>
        <begin position="18"/>
        <end position="30"/>
    </location>
</feature>
<protein>
    <submittedName>
        <fullName evidence="2">Predicted protein</fullName>
    </submittedName>
</protein>
<proteinExistence type="predicted"/>
<reference evidence="2 3" key="1">
    <citation type="journal article" date="2010" name="Cell">
        <title>The genome of Naegleria gruberi illuminates early eukaryotic versatility.</title>
        <authorList>
            <person name="Fritz-Laylin L.K."/>
            <person name="Prochnik S.E."/>
            <person name="Ginger M.L."/>
            <person name="Dacks J.B."/>
            <person name="Carpenter M.L."/>
            <person name="Field M.C."/>
            <person name="Kuo A."/>
            <person name="Paredez A."/>
            <person name="Chapman J."/>
            <person name="Pham J."/>
            <person name="Shu S."/>
            <person name="Neupane R."/>
            <person name="Cipriano M."/>
            <person name="Mancuso J."/>
            <person name="Tu H."/>
            <person name="Salamov A."/>
            <person name="Lindquist E."/>
            <person name="Shapiro H."/>
            <person name="Lucas S."/>
            <person name="Grigoriev I.V."/>
            <person name="Cande W.Z."/>
            <person name="Fulton C."/>
            <person name="Rokhsar D.S."/>
            <person name="Dawson S.C."/>
        </authorList>
    </citation>
    <scope>NUCLEOTIDE SEQUENCE [LARGE SCALE GENOMIC DNA]</scope>
    <source>
        <strain evidence="2 3">NEG-M</strain>
    </source>
</reference>
<dbReference type="KEGG" id="ngr:NAEGRDRAFT_65739"/>
<feature type="compositionally biased region" description="Low complexity" evidence="1">
    <location>
        <begin position="1"/>
        <end position="16"/>
    </location>
</feature>
<sequence>MDLGSDDSSSMSSVDSINDFQPSTTPQQRTLDLPNPIIEVTPITPTNQKGLNSVNSTPVNNFTTPMSVTPNIGVTSVLQNLTMPITSTKLDIKTSQSINNEEPFNLSNNMDTTEYVLLLFFQEFKEQASKIIDEFAYENVC</sequence>
<evidence type="ECO:0000313" key="2">
    <source>
        <dbReference type="EMBL" id="EFC46367.1"/>
    </source>
</evidence>
<dbReference type="GeneID" id="8859484"/>
<dbReference type="Proteomes" id="UP000006671">
    <property type="component" value="Unassembled WGS sequence"/>
</dbReference>
<keyword evidence="3" id="KW-1185">Reference proteome</keyword>
<accession>D2VA50</accession>